<keyword evidence="2" id="KW-1185">Reference proteome</keyword>
<name>A0A562T437_CHIJA</name>
<evidence type="ECO:0000313" key="1">
    <source>
        <dbReference type="EMBL" id="TWI87826.1"/>
    </source>
</evidence>
<gene>
    <name evidence="1" type="ORF">LX66_1897</name>
</gene>
<dbReference type="Proteomes" id="UP000316778">
    <property type="component" value="Unassembled WGS sequence"/>
</dbReference>
<dbReference type="AlphaFoldDB" id="A0A562T437"/>
<protein>
    <submittedName>
        <fullName evidence="1">Uncharacterized protein</fullName>
    </submittedName>
</protein>
<reference evidence="1 2" key="1">
    <citation type="journal article" date="2013" name="Stand. Genomic Sci.">
        <title>Genomic Encyclopedia of Type Strains, Phase I: The one thousand microbial genomes (KMG-I) project.</title>
        <authorList>
            <person name="Kyrpides N.C."/>
            <person name="Woyke T."/>
            <person name="Eisen J.A."/>
            <person name="Garrity G."/>
            <person name="Lilburn T.G."/>
            <person name="Beck B.J."/>
            <person name="Whitman W.B."/>
            <person name="Hugenholtz P."/>
            <person name="Klenk H.P."/>
        </authorList>
    </citation>
    <scope>NUCLEOTIDE SEQUENCE [LARGE SCALE GENOMIC DNA]</scope>
    <source>
        <strain evidence="1 2">DSM 13484</strain>
    </source>
</reference>
<dbReference type="RefSeq" id="WP_145712300.1">
    <property type="nucleotide sequence ID" value="NZ_BAAAFY010000001.1"/>
</dbReference>
<dbReference type="EMBL" id="VLLG01000003">
    <property type="protein sequence ID" value="TWI87826.1"/>
    <property type="molecule type" value="Genomic_DNA"/>
</dbReference>
<proteinExistence type="predicted"/>
<evidence type="ECO:0000313" key="2">
    <source>
        <dbReference type="Proteomes" id="UP000316778"/>
    </source>
</evidence>
<sequence>MKLNLTIEQILTLVKQLPPDQKKELAQELEKEGIDERFFDLLNHARENPEWHEFSAEADFIRRKLYEKLCQLKGGK</sequence>
<organism evidence="1 2">
    <name type="scientific">Chitinophaga japonensis</name>
    <name type="common">Flexibacter japonensis</name>
    <dbReference type="NCBI Taxonomy" id="104662"/>
    <lineage>
        <taxon>Bacteria</taxon>
        <taxon>Pseudomonadati</taxon>
        <taxon>Bacteroidota</taxon>
        <taxon>Chitinophagia</taxon>
        <taxon>Chitinophagales</taxon>
        <taxon>Chitinophagaceae</taxon>
        <taxon>Chitinophaga</taxon>
    </lineage>
</organism>
<comment type="caution">
    <text evidence="1">The sequence shown here is derived from an EMBL/GenBank/DDBJ whole genome shotgun (WGS) entry which is preliminary data.</text>
</comment>
<accession>A0A562T437</accession>